<feature type="chain" id="PRO_5039385609" evidence="1">
    <location>
        <begin position="16"/>
        <end position="411"/>
    </location>
</feature>
<dbReference type="Proteomes" id="UP000481583">
    <property type="component" value="Unassembled WGS sequence"/>
</dbReference>
<feature type="domain" description="Beta-lactamase-related" evidence="2">
    <location>
        <begin position="41"/>
        <end position="376"/>
    </location>
</feature>
<evidence type="ECO:0000259" key="2">
    <source>
        <dbReference type="Pfam" id="PF00144"/>
    </source>
</evidence>
<sequence>MAAALPALASGRAAAAEPAPAAWTGVTTGYRHTNLAPFDEEWQNFMATHGIPGAQLAVAAGNRILLARGYSLTADPALRIEPTSLFRMGSLAKPLTGVAATRLLADEKLNILNVPTDFLPDFRPEDPNAKDAYVIRMLRHEAGFHGLPEWSTDRSTADQLRRLGHDVRLPLTREQLLLSMERQTLYPPGTRHSYSNNNYMLLSHIIAKAAGAPYETYVQDRILTPLGITRMRLGHTLQRAPGEVTYSVPAGVAKVPSVFHDDGRLVDAPYGEFNMNNWLGAGGWLASAVDYVQFLKVFGGLKEGVLSKGWVDFMKGKPETYADDATSWYGLGVNVAPNGSGLMVFHHGGGSGTHAYGANYPNGLSWALVINKSHRDHLLDVVKPLVDAYRRVTSWNTSYDLTPHYFPDAAT</sequence>
<dbReference type="PANTHER" id="PTHR46825">
    <property type="entry name" value="D-ALANYL-D-ALANINE-CARBOXYPEPTIDASE/ENDOPEPTIDASE AMPH"/>
    <property type="match status" value="1"/>
</dbReference>
<feature type="signal peptide" evidence="1">
    <location>
        <begin position="1"/>
        <end position="15"/>
    </location>
</feature>
<evidence type="ECO:0000313" key="3">
    <source>
        <dbReference type="EMBL" id="NGN65988.1"/>
    </source>
</evidence>
<dbReference type="PANTHER" id="PTHR46825:SF9">
    <property type="entry name" value="BETA-LACTAMASE-RELATED DOMAIN-CONTAINING PROTEIN"/>
    <property type="match status" value="1"/>
</dbReference>
<accession>A0A6G4U3P4</accession>
<dbReference type="InterPro" id="IPR001466">
    <property type="entry name" value="Beta-lactam-related"/>
</dbReference>
<dbReference type="EMBL" id="JAAKZV010000079">
    <property type="protein sequence ID" value="NGN65988.1"/>
    <property type="molecule type" value="Genomic_DNA"/>
</dbReference>
<evidence type="ECO:0000256" key="1">
    <source>
        <dbReference type="SAM" id="SignalP"/>
    </source>
</evidence>
<evidence type="ECO:0000313" key="4">
    <source>
        <dbReference type="Proteomes" id="UP000481583"/>
    </source>
</evidence>
<dbReference type="Gene3D" id="3.40.710.10">
    <property type="entry name" value="DD-peptidase/beta-lactamase superfamily"/>
    <property type="match status" value="1"/>
</dbReference>
<proteinExistence type="predicted"/>
<keyword evidence="4" id="KW-1185">Reference proteome</keyword>
<reference evidence="3 4" key="1">
    <citation type="submission" date="2020-02" db="EMBL/GenBank/DDBJ databases">
        <title>Whole-genome analyses of novel actinobacteria.</title>
        <authorList>
            <person name="Sahin N."/>
        </authorList>
    </citation>
    <scope>NUCLEOTIDE SEQUENCE [LARGE SCALE GENOMIC DNA]</scope>
    <source>
        <strain evidence="3 4">A7024</strain>
    </source>
</reference>
<dbReference type="AlphaFoldDB" id="A0A6G4U3P4"/>
<dbReference type="InterPro" id="IPR050491">
    <property type="entry name" value="AmpC-like"/>
</dbReference>
<organism evidence="3 4">
    <name type="scientific">Streptomyces coryli</name>
    <dbReference type="NCBI Taxonomy" id="1128680"/>
    <lineage>
        <taxon>Bacteria</taxon>
        <taxon>Bacillati</taxon>
        <taxon>Actinomycetota</taxon>
        <taxon>Actinomycetes</taxon>
        <taxon>Kitasatosporales</taxon>
        <taxon>Streptomycetaceae</taxon>
        <taxon>Streptomyces</taxon>
    </lineage>
</organism>
<comment type="caution">
    <text evidence="3">The sequence shown here is derived from an EMBL/GenBank/DDBJ whole genome shotgun (WGS) entry which is preliminary data.</text>
</comment>
<dbReference type="Pfam" id="PF00144">
    <property type="entry name" value="Beta-lactamase"/>
    <property type="match status" value="1"/>
</dbReference>
<protein>
    <submittedName>
        <fullName evidence="3">Beta-lactamase family protein</fullName>
    </submittedName>
</protein>
<name>A0A6G4U3P4_9ACTN</name>
<dbReference type="RefSeq" id="WP_165238937.1">
    <property type="nucleotide sequence ID" value="NZ_JAAKZV010000079.1"/>
</dbReference>
<gene>
    <name evidence="3" type="ORF">G5C51_19085</name>
</gene>
<dbReference type="InterPro" id="IPR012338">
    <property type="entry name" value="Beta-lactam/transpept-like"/>
</dbReference>
<keyword evidence="1" id="KW-0732">Signal</keyword>
<dbReference type="SUPFAM" id="SSF56601">
    <property type="entry name" value="beta-lactamase/transpeptidase-like"/>
    <property type="match status" value="1"/>
</dbReference>